<evidence type="ECO:0000313" key="2">
    <source>
        <dbReference type="EMBL" id="MUH72706.1"/>
    </source>
</evidence>
<reference evidence="2 3" key="1">
    <citation type="submission" date="2019-11" db="EMBL/GenBank/DDBJ databases">
        <title>P. haliotis isolates from Z. marina roots.</title>
        <authorList>
            <person name="Cohen M."/>
            <person name="Jospin G."/>
            <person name="Eisen J.A."/>
            <person name="Coil D.A."/>
        </authorList>
    </citation>
    <scope>NUCLEOTIDE SEQUENCE [LARGE SCALE GENOMIC DNA]</scope>
    <source>
        <strain evidence="2 3">UCD-MCMsp1aY</strain>
    </source>
</reference>
<keyword evidence="1" id="KW-0732">Signal</keyword>
<protein>
    <submittedName>
        <fullName evidence="2">Uncharacterized protein</fullName>
    </submittedName>
</protein>
<proteinExistence type="predicted"/>
<keyword evidence="3" id="KW-1185">Reference proteome</keyword>
<feature type="signal peptide" evidence="1">
    <location>
        <begin position="1"/>
        <end position="20"/>
    </location>
</feature>
<name>A0A6N8F833_9GAMM</name>
<dbReference type="AlphaFoldDB" id="A0A6N8F833"/>
<organism evidence="2 3">
    <name type="scientific">Psychrosphaera haliotis</name>
    <dbReference type="NCBI Taxonomy" id="555083"/>
    <lineage>
        <taxon>Bacteria</taxon>
        <taxon>Pseudomonadati</taxon>
        <taxon>Pseudomonadota</taxon>
        <taxon>Gammaproteobacteria</taxon>
        <taxon>Alteromonadales</taxon>
        <taxon>Pseudoalteromonadaceae</taxon>
        <taxon>Psychrosphaera</taxon>
    </lineage>
</organism>
<evidence type="ECO:0000256" key="1">
    <source>
        <dbReference type="SAM" id="SignalP"/>
    </source>
</evidence>
<dbReference type="Proteomes" id="UP000439994">
    <property type="component" value="Unassembled WGS sequence"/>
</dbReference>
<dbReference type="EMBL" id="WOCD01000003">
    <property type="protein sequence ID" value="MUH72706.1"/>
    <property type="molecule type" value="Genomic_DNA"/>
</dbReference>
<gene>
    <name evidence="2" type="ORF">GNP35_09520</name>
</gene>
<comment type="caution">
    <text evidence="2">The sequence shown here is derived from an EMBL/GenBank/DDBJ whole genome shotgun (WGS) entry which is preliminary data.</text>
</comment>
<dbReference type="OrthoDB" id="6307378at2"/>
<sequence length="267" mass="30387">MKYLFVSLMCFALISPVTFATTKPIKLEAGIWEGISDQVGMNYNILDVNEDGQHAFYIANMASAMRYIKRIPFTDNNITCTSAECTLSLNDPRVTNEKYKIIISPHITSSFKVLSIISVDEKPTLTQTYQLDKIEGNSTTREFMKRYGATIQALDKYTQKSLYGFWVGTYNDGTQKKMVVLNAQPGQRSEFVVMLNGYSGATNETYFKDSDITTSDTITRISTSHKTFANQIIMHQQNNNMITGHMYSYYKGQVLQTASFQLYRVKR</sequence>
<evidence type="ECO:0000313" key="3">
    <source>
        <dbReference type="Proteomes" id="UP000439994"/>
    </source>
</evidence>
<accession>A0A6N8F833</accession>
<dbReference type="RefSeq" id="WP_155695861.1">
    <property type="nucleotide sequence ID" value="NZ_WOCD01000003.1"/>
</dbReference>
<feature type="chain" id="PRO_5027101931" evidence="1">
    <location>
        <begin position="21"/>
        <end position="267"/>
    </location>
</feature>